<evidence type="ECO:0000313" key="2">
    <source>
        <dbReference type="EMBL" id="GAC21287.1"/>
    </source>
</evidence>
<dbReference type="AlphaFoldDB" id="K6YT19"/>
<sequence length="57" mass="6084">MLLKVLMIIVIVTVGFLISATSLGDGGFLTTFLMAFGLFSVIGLIALVILVNKNKQK</sequence>
<reference evidence="2 3" key="1">
    <citation type="journal article" date="2017" name="Antonie Van Leeuwenhoek">
        <title>Rhizobium rhizosphaerae sp. nov., a novel species isolated from rice rhizosphere.</title>
        <authorList>
            <person name="Zhao J.J."/>
            <person name="Zhang J."/>
            <person name="Zhang R.J."/>
            <person name="Zhang C.W."/>
            <person name="Yin H.Q."/>
            <person name="Zhang X.X."/>
        </authorList>
    </citation>
    <scope>NUCLEOTIDE SEQUENCE [LARGE SCALE GENOMIC DNA]</scope>
    <source>
        <strain evidence="2 3">BSs20135</strain>
    </source>
</reference>
<feature type="transmembrane region" description="Helical" evidence="1">
    <location>
        <begin position="5"/>
        <end position="23"/>
    </location>
</feature>
<dbReference type="Proteomes" id="UP000006327">
    <property type="component" value="Unassembled WGS sequence"/>
</dbReference>
<name>K6YT19_9ALTE</name>
<keyword evidence="1" id="KW-1133">Transmembrane helix</keyword>
<organism evidence="2 3">
    <name type="scientific">Paraglaciecola arctica BSs20135</name>
    <dbReference type="NCBI Taxonomy" id="493475"/>
    <lineage>
        <taxon>Bacteria</taxon>
        <taxon>Pseudomonadati</taxon>
        <taxon>Pseudomonadota</taxon>
        <taxon>Gammaproteobacteria</taxon>
        <taxon>Alteromonadales</taxon>
        <taxon>Alteromonadaceae</taxon>
        <taxon>Paraglaciecola</taxon>
    </lineage>
</organism>
<accession>K6YT19</accession>
<keyword evidence="1" id="KW-0472">Membrane</keyword>
<dbReference type="STRING" id="493475.GARC_4345"/>
<protein>
    <submittedName>
        <fullName evidence="2">Uncharacterized protein</fullName>
    </submittedName>
</protein>
<feature type="transmembrane region" description="Helical" evidence="1">
    <location>
        <begin position="29"/>
        <end position="51"/>
    </location>
</feature>
<comment type="caution">
    <text evidence="2">The sequence shown here is derived from an EMBL/GenBank/DDBJ whole genome shotgun (WGS) entry which is preliminary data.</text>
</comment>
<proteinExistence type="predicted"/>
<evidence type="ECO:0000256" key="1">
    <source>
        <dbReference type="SAM" id="Phobius"/>
    </source>
</evidence>
<dbReference type="EMBL" id="BAEO01000062">
    <property type="protein sequence ID" value="GAC21287.1"/>
    <property type="molecule type" value="Genomic_DNA"/>
</dbReference>
<keyword evidence="3" id="KW-1185">Reference proteome</keyword>
<dbReference type="RefSeq" id="WP_007624040.1">
    <property type="nucleotide sequence ID" value="NZ_BAEO01000062.1"/>
</dbReference>
<keyword evidence="1" id="KW-0812">Transmembrane</keyword>
<evidence type="ECO:0000313" key="3">
    <source>
        <dbReference type="Proteomes" id="UP000006327"/>
    </source>
</evidence>
<gene>
    <name evidence="2" type="ORF">GARC_4345</name>
</gene>